<dbReference type="PANTHER" id="PTHR43095:SF2">
    <property type="entry name" value="GLUCONOKINASE"/>
    <property type="match status" value="1"/>
</dbReference>
<keyword evidence="7" id="KW-1185">Reference proteome</keyword>
<sequence>MNGTKSPLFLGADIGTQGVRVVAVDQSGNLAGATEETFKLDEQARQEQSPEKWWEILLKTMGELANQLRTAGKLDTIVAMSVTSTSGTMIPLDSNNQPLHNAIMYSDKRSGAEAEICRNAVSRDDGEGYKDFNTSSGLPKILWFMNRYPEKEEKIRRWAHAADFILAKLSGNWGVTDYTNALKTGYDLVNLSWPDYLFEKLQLPKSWFPDVLPSGTPIGRILPEVAEQTGLPKTITIVSGITDGCASQIASGAINLGDWNTTIGTTLVLKGVTKNKVVDPLRRIYNHRHPEGLWMPGGASNTGADWVTKEFGNENLRELNQQAEGIIPTSFISYPLNQEGERFPFIAQQARGFEPKGLSKAEVFAAKMEGVAYLERYAYEVIEELSGEFVNIVFTAGGASNSDVWSTIRSSVLNKPIYKMKHTMGAVGAAILAASQTNFTSIIEAGKALTISEKQYEPSKHLISQYDEGYHRFIEKLQEKGYLTKRGHVVD</sequence>
<dbReference type="AlphaFoldDB" id="A0A7W2A7G5"/>
<dbReference type="InterPro" id="IPR018484">
    <property type="entry name" value="FGGY_N"/>
</dbReference>
<dbReference type="GO" id="GO:0016301">
    <property type="term" value="F:kinase activity"/>
    <property type="evidence" value="ECO:0007669"/>
    <property type="project" value="UniProtKB-KW"/>
</dbReference>
<keyword evidence="2" id="KW-0808">Transferase</keyword>
<dbReference type="PIRSF" id="PIRSF000538">
    <property type="entry name" value="GlpK"/>
    <property type="match status" value="1"/>
</dbReference>
<evidence type="ECO:0000313" key="7">
    <source>
        <dbReference type="Proteomes" id="UP000535491"/>
    </source>
</evidence>
<dbReference type="EMBL" id="JACEIQ010000002">
    <property type="protein sequence ID" value="MBA4493520.1"/>
    <property type="molecule type" value="Genomic_DNA"/>
</dbReference>
<comment type="caution">
    <text evidence="6">The sequence shown here is derived from an EMBL/GenBank/DDBJ whole genome shotgun (WGS) entry which is preliminary data.</text>
</comment>
<feature type="domain" description="Carbohydrate kinase FGGY N-terminal" evidence="4">
    <location>
        <begin position="9"/>
        <end position="248"/>
    </location>
</feature>
<dbReference type="CDD" id="cd07783">
    <property type="entry name" value="ASKHA_NBD_FGGY_SePSK_AtXK1-like"/>
    <property type="match status" value="1"/>
</dbReference>
<evidence type="ECO:0000256" key="2">
    <source>
        <dbReference type="ARBA" id="ARBA00022679"/>
    </source>
</evidence>
<comment type="similarity">
    <text evidence="1">Belongs to the FGGY kinase family.</text>
</comment>
<dbReference type="RefSeq" id="WP_181750742.1">
    <property type="nucleotide sequence ID" value="NZ_JACEIQ010000002.1"/>
</dbReference>
<proteinExistence type="inferred from homology"/>
<dbReference type="Pfam" id="PF02782">
    <property type="entry name" value="FGGY_C"/>
    <property type="match status" value="1"/>
</dbReference>
<dbReference type="SUPFAM" id="SSF53067">
    <property type="entry name" value="Actin-like ATPase domain"/>
    <property type="match status" value="2"/>
</dbReference>
<dbReference type="Gene3D" id="3.30.420.40">
    <property type="match status" value="2"/>
</dbReference>
<organism evidence="6 7">
    <name type="scientific">Paenactinomyces guangxiensis</name>
    <dbReference type="NCBI Taxonomy" id="1490290"/>
    <lineage>
        <taxon>Bacteria</taxon>
        <taxon>Bacillati</taxon>
        <taxon>Bacillota</taxon>
        <taxon>Bacilli</taxon>
        <taxon>Bacillales</taxon>
        <taxon>Thermoactinomycetaceae</taxon>
        <taxon>Paenactinomyces</taxon>
    </lineage>
</organism>
<name>A0A7W2A7G5_9BACL</name>
<keyword evidence="3 6" id="KW-0418">Kinase</keyword>
<accession>A0A7W2A7G5</accession>
<gene>
    <name evidence="6" type="ORF">H1191_04280</name>
</gene>
<evidence type="ECO:0000313" key="6">
    <source>
        <dbReference type="EMBL" id="MBA4493520.1"/>
    </source>
</evidence>
<evidence type="ECO:0000256" key="1">
    <source>
        <dbReference type="ARBA" id="ARBA00009156"/>
    </source>
</evidence>
<dbReference type="InterPro" id="IPR018485">
    <property type="entry name" value="FGGY_C"/>
</dbReference>
<dbReference type="Pfam" id="PF00370">
    <property type="entry name" value="FGGY_N"/>
    <property type="match status" value="1"/>
</dbReference>
<dbReference type="GO" id="GO:0005975">
    <property type="term" value="P:carbohydrate metabolic process"/>
    <property type="evidence" value="ECO:0007669"/>
    <property type="project" value="InterPro"/>
</dbReference>
<evidence type="ECO:0000256" key="3">
    <source>
        <dbReference type="ARBA" id="ARBA00022777"/>
    </source>
</evidence>
<dbReference type="Proteomes" id="UP000535491">
    <property type="component" value="Unassembled WGS sequence"/>
</dbReference>
<reference evidence="6 7" key="1">
    <citation type="submission" date="2020-07" db="EMBL/GenBank/DDBJ databases">
        <authorList>
            <person name="Feng H."/>
        </authorList>
    </citation>
    <scope>NUCLEOTIDE SEQUENCE [LARGE SCALE GENOMIC DNA]</scope>
    <source>
        <strain evidence="7">s-10</strain>
    </source>
</reference>
<dbReference type="InterPro" id="IPR043129">
    <property type="entry name" value="ATPase_NBD"/>
</dbReference>
<protein>
    <submittedName>
        <fullName evidence="6">FGGY-family carbohydrate kinase</fullName>
    </submittedName>
</protein>
<dbReference type="PANTHER" id="PTHR43095">
    <property type="entry name" value="SUGAR KINASE"/>
    <property type="match status" value="1"/>
</dbReference>
<dbReference type="InterPro" id="IPR000577">
    <property type="entry name" value="Carb_kinase_FGGY"/>
</dbReference>
<evidence type="ECO:0000259" key="4">
    <source>
        <dbReference type="Pfam" id="PF00370"/>
    </source>
</evidence>
<evidence type="ECO:0000259" key="5">
    <source>
        <dbReference type="Pfam" id="PF02782"/>
    </source>
</evidence>
<feature type="domain" description="Carbohydrate kinase FGGY C-terminal" evidence="5">
    <location>
        <begin position="261"/>
        <end position="435"/>
    </location>
</feature>
<dbReference type="InterPro" id="IPR050406">
    <property type="entry name" value="FGGY_Carb_Kinase"/>
</dbReference>